<keyword evidence="2" id="KW-1185">Reference proteome</keyword>
<protein>
    <submittedName>
        <fullName evidence="3">AAA domain-containing protein</fullName>
    </submittedName>
</protein>
<organism evidence="2 3">
    <name type="scientific">Panagrellus redivivus</name>
    <name type="common">Microworm</name>
    <dbReference type="NCBI Taxonomy" id="6233"/>
    <lineage>
        <taxon>Eukaryota</taxon>
        <taxon>Metazoa</taxon>
        <taxon>Ecdysozoa</taxon>
        <taxon>Nematoda</taxon>
        <taxon>Chromadorea</taxon>
        <taxon>Rhabditida</taxon>
        <taxon>Tylenchina</taxon>
        <taxon>Panagrolaimomorpha</taxon>
        <taxon>Panagrolaimoidea</taxon>
        <taxon>Panagrolaimidae</taxon>
        <taxon>Panagrellus</taxon>
    </lineage>
</organism>
<feature type="region of interest" description="Disordered" evidence="1">
    <location>
        <begin position="258"/>
        <end position="277"/>
    </location>
</feature>
<accession>A0A7E4W7N2</accession>
<sequence length="739" mass="85090">MSHKRGARKSKLAWDNSIDLRTSLVSEEVLNNNQATISGMDKEEENEIDLRKAADAQANQLMHEIMTPQVSVHPELQFKKSQAKEWRDTHKRDLPLSYKIMANFYSLDEDDENFCIENKIPYFHLAWFVTFANTGPSEPAINKQFFNFPTMTYKQHKLISEYVENKVKELKNGLGVSPEMLPVIDRFRYNSRNSTYGCFYPRPPKMTTRRKIQTEVKGLEHAYDMRAHVDTLRIAASKMLIRQEVDLLEAMELKEKLKLPESKKDPPPPKSEPFDKKKALEKFAETRRTGKPLEKANQLKERKAQVLDELKKLDYNYVNRVGSVIYRILDNLSKPRPRYIGVALYECRLYPCPPPYDVYFYKILNALVQKTLLKQPFLLFGEPNKDLDPPDYYEKDGLKNLSRIAASLKAGAHVHFYDSRQPGFNLPALLKAVSATPGDVLYLRFGHALELLKQLGEDFIKERQYGKLLEEGRHLVEEDLETKSVLPNLDAIYDEDRVSNEVIKYLCYAGAIKDEGGKDRAFTKGAVSEIFKCKSPKFDIPHKRVLHGLNAILCGYSKQKCFDSDFKLVSNTDYSWSEKHVISLPKKSTAPQQQVVQEGYLPSVMRLKTLLSTCNVQPVFPGYKNGPEYVSKLSDFDVMELQLNQAMLAPFAVETKDKEAEHEIIKRYTDNKAYSKKFREIAKTTMNLPEPSPTPSIYKKRNVTNYFTNGPDDEVNLGLALDNLNGKVRKRKFTLYIPK</sequence>
<evidence type="ECO:0000256" key="1">
    <source>
        <dbReference type="SAM" id="MobiDB-lite"/>
    </source>
</evidence>
<dbReference type="AlphaFoldDB" id="A0A7E4W7N2"/>
<name>A0A7E4W7N2_PANRE</name>
<dbReference type="WBParaSite" id="Pan_g7423.t1">
    <property type="protein sequence ID" value="Pan_g7423.t1"/>
    <property type="gene ID" value="Pan_g7423"/>
</dbReference>
<dbReference type="Proteomes" id="UP000492821">
    <property type="component" value="Unassembled WGS sequence"/>
</dbReference>
<proteinExistence type="predicted"/>
<reference evidence="2" key="1">
    <citation type="journal article" date="2013" name="Genetics">
        <title>The draft genome and transcriptome of Panagrellus redivivus are shaped by the harsh demands of a free-living lifestyle.</title>
        <authorList>
            <person name="Srinivasan J."/>
            <person name="Dillman A.R."/>
            <person name="Macchietto M.G."/>
            <person name="Heikkinen L."/>
            <person name="Lakso M."/>
            <person name="Fracchia K.M."/>
            <person name="Antoshechkin I."/>
            <person name="Mortazavi A."/>
            <person name="Wong G."/>
            <person name="Sternberg P.W."/>
        </authorList>
    </citation>
    <scope>NUCLEOTIDE SEQUENCE [LARGE SCALE GENOMIC DNA]</scope>
    <source>
        <strain evidence="2">MT8872</strain>
    </source>
</reference>
<evidence type="ECO:0000313" key="2">
    <source>
        <dbReference type="Proteomes" id="UP000492821"/>
    </source>
</evidence>
<evidence type="ECO:0000313" key="3">
    <source>
        <dbReference type="WBParaSite" id="Pan_g7423.t1"/>
    </source>
</evidence>
<reference evidence="3" key="2">
    <citation type="submission" date="2020-10" db="UniProtKB">
        <authorList>
            <consortium name="WormBaseParasite"/>
        </authorList>
    </citation>
    <scope>IDENTIFICATION</scope>
</reference>